<gene>
    <name evidence="1" type="ORF">HPB47_022146</name>
</gene>
<protein>
    <submittedName>
        <fullName evidence="1">Uncharacterized protein</fullName>
    </submittedName>
</protein>
<comment type="caution">
    <text evidence="1">The sequence shown here is derived from an EMBL/GenBank/DDBJ whole genome shotgun (WGS) entry which is preliminary data.</text>
</comment>
<keyword evidence="2" id="KW-1185">Reference proteome</keyword>
<dbReference type="Proteomes" id="UP000805193">
    <property type="component" value="Unassembled WGS sequence"/>
</dbReference>
<proteinExistence type="predicted"/>
<evidence type="ECO:0000313" key="2">
    <source>
        <dbReference type="Proteomes" id="UP000805193"/>
    </source>
</evidence>
<accession>A0AC60QCT2</accession>
<name>A0AC60QCT2_IXOPE</name>
<reference evidence="1 2" key="1">
    <citation type="journal article" date="2020" name="Cell">
        <title>Large-Scale Comparative Analyses of Tick Genomes Elucidate Their Genetic Diversity and Vector Capacities.</title>
        <authorList>
            <consortium name="Tick Genome and Microbiome Consortium (TIGMIC)"/>
            <person name="Jia N."/>
            <person name="Wang J."/>
            <person name="Shi W."/>
            <person name="Du L."/>
            <person name="Sun Y."/>
            <person name="Zhan W."/>
            <person name="Jiang J.F."/>
            <person name="Wang Q."/>
            <person name="Zhang B."/>
            <person name="Ji P."/>
            <person name="Bell-Sakyi L."/>
            <person name="Cui X.M."/>
            <person name="Yuan T.T."/>
            <person name="Jiang B.G."/>
            <person name="Yang W.F."/>
            <person name="Lam T.T."/>
            <person name="Chang Q.C."/>
            <person name="Ding S.J."/>
            <person name="Wang X.J."/>
            <person name="Zhu J.G."/>
            <person name="Ruan X.D."/>
            <person name="Zhao L."/>
            <person name="Wei J.T."/>
            <person name="Ye R.Z."/>
            <person name="Que T.C."/>
            <person name="Du C.H."/>
            <person name="Zhou Y.H."/>
            <person name="Cheng J.X."/>
            <person name="Dai P.F."/>
            <person name="Guo W.B."/>
            <person name="Han X.H."/>
            <person name="Huang E.J."/>
            <person name="Li L.F."/>
            <person name="Wei W."/>
            <person name="Gao Y.C."/>
            <person name="Liu J.Z."/>
            <person name="Shao H.Z."/>
            <person name="Wang X."/>
            <person name="Wang C.C."/>
            <person name="Yang T.C."/>
            <person name="Huo Q.B."/>
            <person name="Li W."/>
            <person name="Chen H.Y."/>
            <person name="Chen S.E."/>
            <person name="Zhou L.G."/>
            <person name="Ni X.B."/>
            <person name="Tian J.H."/>
            <person name="Sheng Y."/>
            <person name="Liu T."/>
            <person name="Pan Y.S."/>
            <person name="Xia L.Y."/>
            <person name="Li J."/>
            <person name="Zhao F."/>
            <person name="Cao W.C."/>
        </authorList>
    </citation>
    <scope>NUCLEOTIDE SEQUENCE [LARGE SCALE GENOMIC DNA]</scope>
    <source>
        <strain evidence="1">Iper-2018</strain>
    </source>
</reference>
<sequence length="224" mass="24979">MHKYVVAFKPNATMHLVHHMLVYGCRTPGYREWDSPRVVWDCDEMSTSRTLFPKGPICQTGSQVVYGWARNAPPLRLPEDGITRDSSGVVLSVVPGNDTGFVKLPQFLGLHINNLVPKPGNQSPGQHTRRLGSAVDPHGKTEDKRTTRRAQNTKLINEASALLQNQDSTISQIATVAERLRANNDEFRRLNEEFEGHIPDGSFETKFQAVVQYEDEATATISAL</sequence>
<evidence type="ECO:0000313" key="1">
    <source>
        <dbReference type="EMBL" id="KAG0431050.1"/>
    </source>
</evidence>
<organism evidence="1 2">
    <name type="scientific">Ixodes persulcatus</name>
    <name type="common">Taiga tick</name>
    <dbReference type="NCBI Taxonomy" id="34615"/>
    <lineage>
        <taxon>Eukaryota</taxon>
        <taxon>Metazoa</taxon>
        <taxon>Ecdysozoa</taxon>
        <taxon>Arthropoda</taxon>
        <taxon>Chelicerata</taxon>
        <taxon>Arachnida</taxon>
        <taxon>Acari</taxon>
        <taxon>Parasitiformes</taxon>
        <taxon>Ixodida</taxon>
        <taxon>Ixodoidea</taxon>
        <taxon>Ixodidae</taxon>
        <taxon>Ixodinae</taxon>
        <taxon>Ixodes</taxon>
    </lineage>
</organism>
<dbReference type="EMBL" id="JABSTQ010009263">
    <property type="protein sequence ID" value="KAG0431050.1"/>
    <property type="molecule type" value="Genomic_DNA"/>
</dbReference>